<reference evidence="1" key="1">
    <citation type="journal article" date="2023" name="Mol. Biol. Evol.">
        <title>Third-Generation Sequencing Reveals the Adaptive Role of the Epigenome in Three Deep-Sea Polychaetes.</title>
        <authorList>
            <person name="Perez M."/>
            <person name="Aroh O."/>
            <person name="Sun Y."/>
            <person name="Lan Y."/>
            <person name="Juniper S.K."/>
            <person name="Young C.R."/>
            <person name="Angers B."/>
            <person name="Qian P.Y."/>
        </authorList>
    </citation>
    <scope>NUCLEOTIDE SEQUENCE</scope>
    <source>
        <strain evidence="1">R07B-5</strain>
    </source>
</reference>
<organism evidence="1 2">
    <name type="scientific">Ridgeia piscesae</name>
    <name type="common">Tubeworm</name>
    <dbReference type="NCBI Taxonomy" id="27915"/>
    <lineage>
        <taxon>Eukaryota</taxon>
        <taxon>Metazoa</taxon>
        <taxon>Spiralia</taxon>
        <taxon>Lophotrochozoa</taxon>
        <taxon>Annelida</taxon>
        <taxon>Polychaeta</taxon>
        <taxon>Sedentaria</taxon>
        <taxon>Canalipalpata</taxon>
        <taxon>Sabellida</taxon>
        <taxon>Siboglinidae</taxon>
        <taxon>Ridgeia</taxon>
    </lineage>
</organism>
<evidence type="ECO:0000313" key="2">
    <source>
        <dbReference type="Proteomes" id="UP001209878"/>
    </source>
</evidence>
<dbReference type="EMBL" id="JAODUO010000259">
    <property type="protein sequence ID" value="KAK2184599.1"/>
    <property type="molecule type" value="Genomic_DNA"/>
</dbReference>
<protein>
    <submittedName>
        <fullName evidence="1">Uncharacterized protein</fullName>
    </submittedName>
</protein>
<comment type="caution">
    <text evidence="1">The sequence shown here is derived from an EMBL/GenBank/DDBJ whole genome shotgun (WGS) entry which is preliminary data.</text>
</comment>
<sequence length="172" mass="19869">MEPVPEISEYTDSYCCPHRMPLDPPDAVIPQCTKSYEKQPIGGHNQARARTVQEEMAGFATTTRHHDLPGMATMGLPVYDQDFVANVYNQADRGTHRVHPQWEDPRWSTMAHATTTTLYQPSDRDPPHRNTYCVYRTTLVDPLYPPVQPLSVPDVHKMRYMQNNYMTADDWY</sequence>
<dbReference type="Proteomes" id="UP001209878">
    <property type="component" value="Unassembled WGS sequence"/>
</dbReference>
<keyword evidence="2" id="KW-1185">Reference proteome</keyword>
<proteinExistence type="predicted"/>
<evidence type="ECO:0000313" key="1">
    <source>
        <dbReference type="EMBL" id="KAK2184599.1"/>
    </source>
</evidence>
<gene>
    <name evidence="1" type="ORF">NP493_258g01025</name>
</gene>
<name>A0AAD9NY46_RIDPI</name>
<accession>A0AAD9NY46</accession>
<dbReference type="AlphaFoldDB" id="A0AAD9NY46"/>